<dbReference type="AlphaFoldDB" id="A0A3N0XZI9"/>
<dbReference type="Proteomes" id="UP000281406">
    <property type="component" value="Unassembled WGS sequence"/>
</dbReference>
<name>A0A3N0XZI9_ANAGA</name>
<reference evidence="2 3" key="1">
    <citation type="submission" date="2018-10" db="EMBL/GenBank/DDBJ databases">
        <title>Genome assembly for a Yunnan-Guizhou Plateau 3E fish, Anabarilius grahami (Regan), and its evolutionary and genetic applications.</title>
        <authorList>
            <person name="Jiang W."/>
        </authorList>
    </citation>
    <scope>NUCLEOTIDE SEQUENCE [LARGE SCALE GENOMIC DNA]</scope>
    <source>
        <strain evidence="2">AG-KIZ</strain>
        <tissue evidence="2">Muscle</tissue>
    </source>
</reference>
<dbReference type="OrthoDB" id="8961873at2759"/>
<evidence type="ECO:0000313" key="2">
    <source>
        <dbReference type="EMBL" id="ROK35781.1"/>
    </source>
</evidence>
<evidence type="ECO:0000256" key="1">
    <source>
        <dbReference type="SAM" id="MobiDB-lite"/>
    </source>
</evidence>
<keyword evidence="3" id="KW-1185">Reference proteome</keyword>
<feature type="compositionally biased region" description="Basic and acidic residues" evidence="1">
    <location>
        <begin position="101"/>
        <end position="110"/>
    </location>
</feature>
<proteinExistence type="predicted"/>
<evidence type="ECO:0000313" key="3">
    <source>
        <dbReference type="Proteomes" id="UP000281406"/>
    </source>
</evidence>
<accession>A0A3N0XZI9</accession>
<sequence>MDSTRPLKVPCGIWHQDLSSRSFKSCSLPIRLGLCHWPVAIESPPKVQFSCTMAPALATSPLLVCRVTQDITQRALNPYRAIQSPGFDAETHMSSRPASEWAEKSKRHQDFSPLTA</sequence>
<organism evidence="2 3">
    <name type="scientific">Anabarilius grahami</name>
    <name type="common">Kanglang fish</name>
    <name type="synonym">Barilius grahami</name>
    <dbReference type="NCBI Taxonomy" id="495550"/>
    <lineage>
        <taxon>Eukaryota</taxon>
        <taxon>Metazoa</taxon>
        <taxon>Chordata</taxon>
        <taxon>Craniata</taxon>
        <taxon>Vertebrata</taxon>
        <taxon>Euteleostomi</taxon>
        <taxon>Actinopterygii</taxon>
        <taxon>Neopterygii</taxon>
        <taxon>Teleostei</taxon>
        <taxon>Ostariophysi</taxon>
        <taxon>Cypriniformes</taxon>
        <taxon>Xenocyprididae</taxon>
        <taxon>Xenocypridinae</taxon>
        <taxon>Xenocypridinae incertae sedis</taxon>
        <taxon>Anabarilius</taxon>
    </lineage>
</organism>
<gene>
    <name evidence="2" type="ORF">DPX16_17524</name>
</gene>
<protein>
    <submittedName>
        <fullName evidence="2">Uncharacterized protein</fullName>
    </submittedName>
</protein>
<dbReference type="EMBL" id="RJVU01057109">
    <property type="protein sequence ID" value="ROK35781.1"/>
    <property type="molecule type" value="Genomic_DNA"/>
</dbReference>
<feature type="region of interest" description="Disordered" evidence="1">
    <location>
        <begin position="87"/>
        <end position="116"/>
    </location>
</feature>
<comment type="caution">
    <text evidence="2">The sequence shown here is derived from an EMBL/GenBank/DDBJ whole genome shotgun (WGS) entry which is preliminary data.</text>
</comment>